<dbReference type="GO" id="GO:0009086">
    <property type="term" value="P:methionine biosynthetic process"/>
    <property type="evidence" value="ECO:0007669"/>
    <property type="project" value="InterPro"/>
</dbReference>
<dbReference type="AlphaFoldDB" id="A0A7V8NRC0"/>
<dbReference type="Gene3D" id="3.20.20.210">
    <property type="match status" value="1"/>
</dbReference>
<evidence type="ECO:0000313" key="5">
    <source>
        <dbReference type="EMBL" id="MBA0086063.1"/>
    </source>
</evidence>
<keyword evidence="3" id="KW-0862">Zinc</keyword>
<dbReference type="Proteomes" id="UP000567293">
    <property type="component" value="Unassembled WGS sequence"/>
</dbReference>
<dbReference type="Pfam" id="PF01717">
    <property type="entry name" value="Meth_synt_2"/>
    <property type="match status" value="1"/>
</dbReference>
<dbReference type="InterPro" id="IPR002629">
    <property type="entry name" value="Met_Synth_C/arc"/>
</dbReference>
<evidence type="ECO:0000256" key="1">
    <source>
        <dbReference type="ARBA" id="ARBA00001947"/>
    </source>
</evidence>
<dbReference type="CDD" id="cd03311">
    <property type="entry name" value="CIMS_C_terminal_like"/>
    <property type="match status" value="1"/>
</dbReference>
<protein>
    <submittedName>
        <fullName evidence="5">Cobalamin-independent methionine synthase II family protein</fullName>
    </submittedName>
</protein>
<sequence>MFTATANLILPSTTTGSFPRPRWFDVSMWGRPLDTCMLDVRFREKFQDAMAVVISDQERAGLDILTHGDLHVDEDMAGRAWHHYPLQRWAGFAGDYLQPEETTAPWLHYPPGTLLNEIYTGWRWPHVVDKIAHRPLDYAKLWRIAQGKTRKPVKFGTCCSQVMALFLDIHTPKYKDKREVIWDMAEAMNKELRALRDAGCRCIQIEEPTFHFMANTYGKNHEQVKFMIDAFNREVDGLDDVELWIHTCWGNPNMQRVMEDTSYANSIEIYLERCRGDVWTLEMKDRNQKDLELFTPFKTALKKKIAIGAVSHRVLQADRPEDVAGEIRKALEFIPAERLVVSSDCGFGRQGCNREIAFYKASAIAQGCNIVRRELGLATAYVPAADPVLQIDVVAGRDVTSAARGTA</sequence>
<proteinExistence type="predicted"/>
<dbReference type="PANTHER" id="PTHR30519">
    <property type="entry name" value="5-METHYLTETRAHYDROPTEROYLTRIGLUTAMATE--HOMOCYSTEINE METHYLTRANSFERASE"/>
    <property type="match status" value="1"/>
</dbReference>
<dbReference type="SUPFAM" id="SSF51726">
    <property type="entry name" value="UROD/MetE-like"/>
    <property type="match status" value="1"/>
</dbReference>
<evidence type="ECO:0000313" key="6">
    <source>
        <dbReference type="Proteomes" id="UP000567293"/>
    </source>
</evidence>
<keyword evidence="2" id="KW-0479">Metal-binding</keyword>
<comment type="caution">
    <text evidence="5">The sequence shown here is derived from an EMBL/GenBank/DDBJ whole genome shotgun (WGS) entry which is preliminary data.</text>
</comment>
<evidence type="ECO:0000256" key="2">
    <source>
        <dbReference type="ARBA" id="ARBA00022723"/>
    </source>
</evidence>
<name>A0A7V8NRC0_9BACT</name>
<evidence type="ECO:0000256" key="3">
    <source>
        <dbReference type="ARBA" id="ARBA00022833"/>
    </source>
</evidence>
<evidence type="ECO:0000259" key="4">
    <source>
        <dbReference type="Pfam" id="PF01717"/>
    </source>
</evidence>
<dbReference type="InterPro" id="IPR038071">
    <property type="entry name" value="UROD/MetE-like_sf"/>
</dbReference>
<dbReference type="GO" id="GO:0008270">
    <property type="term" value="F:zinc ion binding"/>
    <property type="evidence" value="ECO:0007669"/>
    <property type="project" value="InterPro"/>
</dbReference>
<keyword evidence="6" id="KW-1185">Reference proteome</keyword>
<dbReference type="GO" id="GO:0003871">
    <property type="term" value="F:5-methyltetrahydropteroyltriglutamate-homocysteine S-methyltransferase activity"/>
    <property type="evidence" value="ECO:0007669"/>
    <property type="project" value="InterPro"/>
</dbReference>
<feature type="domain" description="Cobalamin-independent methionine synthase MetE C-terminal/archaeal" evidence="4">
    <location>
        <begin position="174"/>
        <end position="351"/>
    </location>
</feature>
<dbReference type="EMBL" id="JACDQQ010001337">
    <property type="protein sequence ID" value="MBA0086063.1"/>
    <property type="molecule type" value="Genomic_DNA"/>
</dbReference>
<reference evidence="5" key="1">
    <citation type="submission" date="2020-06" db="EMBL/GenBank/DDBJ databases">
        <title>Legume-microbial interactions unlock mineral nutrients during tropical forest succession.</title>
        <authorList>
            <person name="Epihov D.Z."/>
        </authorList>
    </citation>
    <scope>NUCLEOTIDE SEQUENCE [LARGE SCALE GENOMIC DNA]</scope>
    <source>
        <strain evidence="5">Pan2503</strain>
    </source>
</reference>
<comment type="cofactor">
    <cofactor evidence="1">
        <name>Zn(2+)</name>
        <dbReference type="ChEBI" id="CHEBI:29105"/>
    </cofactor>
</comment>
<organism evidence="5 6">
    <name type="scientific">Candidatus Acidiferrum panamense</name>
    <dbReference type="NCBI Taxonomy" id="2741543"/>
    <lineage>
        <taxon>Bacteria</taxon>
        <taxon>Pseudomonadati</taxon>
        <taxon>Acidobacteriota</taxon>
        <taxon>Terriglobia</taxon>
        <taxon>Candidatus Acidiferrales</taxon>
        <taxon>Candidatus Acidiferrum</taxon>
    </lineage>
</organism>
<gene>
    <name evidence="5" type="ORF">HRJ53_13775</name>
</gene>
<accession>A0A7V8NRC0</accession>